<evidence type="ECO:0000256" key="1">
    <source>
        <dbReference type="ARBA" id="ARBA00009649"/>
    </source>
</evidence>
<name>A0A4P9XJW7_9FUNG</name>
<dbReference type="SMART" id="SM00195">
    <property type="entry name" value="DSPc"/>
    <property type="match status" value="1"/>
</dbReference>
<evidence type="ECO:0000259" key="3">
    <source>
        <dbReference type="SMART" id="SM00195"/>
    </source>
</evidence>
<dbReference type="STRING" id="78915.A0A4P9XJW7"/>
<evidence type="ECO:0000313" key="4">
    <source>
        <dbReference type="EMBL" id="RKP06074.1"/>
    </source>
</evidence>
<protein>
    <submittedName>
        <fullName evidence="4">Protein-tyrosine phosphatase-like protein</fullName>
    </submittedName>
</protein>
<dbReference type="SUPFAM" id="SSF52799">
    <property type="entry name" value="(Phosphotyrosine protein) phosphatases II"/>
    <property type="match status" value="1"/>
</dbReference>
<comment type="similarity">
    <text evidence="1">Belongs to the protein-tyrosine phosphatase family. Non-receptor class subfamily.</text>
</comment>
<proteinExistence type="inferred from homology"/>
<dbReference type="InterPro" id="IPR000340">
    <property type="entry name" value="Dual-sp_phosphatase_cat-dom"/>
</dbReference>
<dbReference type="GO" id="GO:0005654">
    <property type="term" value="C:nucleoplasm"/>
    <property type="evidence" value="ECO:0007669"/>
    <property type="project" value="TreeGrafter"/>
</dbReference>
<dbReference type="EMBL" id="KZ992960">
    <property type="protein sequence ID" value="RKP06074.1"/>
    <property type="molecule type" value="Genomic_DNA"/>
</dbReference>
<evidence type="ECO:0000313" key="5">
    <source>
        <dbReference type="Proteomes" id="UP000271241"/>
    </source>
</evidence>
<dbReference type="InterPro" id="IPR052449">
    <property type="entry name" value="STYX-Interacting_Phosphatase"/>
</dbReference>
<dbReference type="GO" id="GO:0062026">
    <property type="term" value="P:negative regulation of SCF-dependent proteasomal ubiquitin-dependent catabolic process"/>
    <property type="evidence" value="ECO:0007669"/>
    <property type="project" value="TreeGrafter"/>
</dbReference>
<evidence type="ECO:0000256" key="2">
    <source>
        <dbReference type="SAM" id="MobiDB-lite"/>
    </source>
</evidence>
<dbReference type="GO" id="GO:0005737">
    <property type="term" value="C:cytoplasm"/>
    <property type="evidence" value="ECO:0007669"/>
    <property type="project" value="TreeGrafter"/>
</dbReference>
<gene>
    <name evidence="4" type="ORF">THASP1DRAFT_25537</name>
</gene>
<dbReference type="Gene3D" id="3.90.190.10">
    <property type="entry name" value="Protein tyrosine phosphatase superfamily"/>
    <property type="match status" value="1"/>
</dbReference>
<dbReference type="GO" id="GO:0070372">
    <property type="term" value="P:regulation of ERK1 and ERK2 cascade"/>
    <property type="evidence" value="ECO:0007669"/>
    <property type="project" value="TreeGrafter"/>
</dbReference>
<sequence length="218" mass="24114">MTSTKVDYSNLAELDRLVPVLDWSYGARNGAQCLLPNLYLGSQAVARSLPALRELGVTHIICVRDPVEGAFVRPFFETYASVTDGGPPFQYRTLDFSEKRSERILKEFSEATQFCREVWRQAAVTGRPGVVLIHCLTGIEAGAAVAIGVVMELTGMSCRDATQWVKEYKPILEAQHVAASDAGARRKRIAMEEEEGSDDMGNMDHPDAPATRMHARLR</sequence>
<reference evidence="5" key="1">
    <citation type="journal article" date="2018" name="Nat. Microbiol.">
        <title>Leveraging single-cell genomics to expand the fungal tree of life.</title>
        <authorList>
            <person name="Ahrendt S.R."/>
            <person name="Quandt C.A."/>
            <person name="Ciobanu D."/>
            <person name="Clum A."/>
            <person name="Salamov A."/>
            <person name="Andreopoulos B."/>
            <person name="Cheng J.F."/>
            <person name="Woyke T."/>
            <person name="Pelin A."/>
            <person name="Henrissat B."/>
            <person name="Reynolds N.K."/>
            <person name="Benny G.L."/>
            <person name="Smith M.E."/>
            <person name="James T.Y."/>
            <person name="Grigoriev I.V."/>
        </authorList>
    </citation>
    <scope>NUCLEOTIDE SEQUENCE [LARGE SCALE GENOMIC DNA]</scope>
    <source>
        <strain evidence="5">RSA 1356</strain>
    </source>
</reference>
<keyword evidence="5" id="KW-1185">Reference proteome</keyword>
<dbReference type="PANTHER" id="PTHR46588">
    <property type="entry name" value="SERINE/THREONINE/TYROSINE-INTERACTING PROTEIN"/>
    <property type="match status" value="1"/>
</dbReference>
<accession>A0A4P9XJW7</accession>
<dbReference type="Proteomes" id="UP000271241">
    <property type="component" value="Unassembled WGS sequence"/>
</dbReference>
<dbReference type="GO" id="GO:0140096">
    <property type="term" value="F:catalytic activity, acting on a protein"/>
    <property type="evidence" value="ECO:0007669"/>
    <property type="project" value="UniProtKB-ARBA"/>
</dbReference>
<dbReference type="OrthoDB" id="2017893at2759"/>
<dbReference type="Pfam" id="PF00782">
    <property type="entry name" value="DSPc"/>
    <property type="match status" value="1"/>
</dbReference>
<dbReference type="PANTHER" id="PTHR46588:SF1">
    <property type="entry name" value="SERINE_THREONINE_TYROSINE-INTERACTING PROTEIN"/>
    <property type="match status" value="1"/>
</dbReference>
<dbReference type="AlphaFoldDB" id="A0A4P9XJW7"/>
<dbReference type="InterPro" id="IPR020422">
    <property type="entry name" value="TYR_PHOSPHATASE_DUAL_dom"/>
</dbReference>
<feature type="domain" description="Tyrosine-protein phosphatase" evidence="3">
    <location>
        <begin position="30"/>
        <end position="182"/>
    </location>
</feature>
<dbReference type="InterPro" id="IPR029021">
    <property type="entry name" value="Prot-tyrosine_phosphatase-like"/>
</dbReference>
<dbReference type="GO" id="GO:1990444">
    <property type="term" value="F:F-box domain binding"/>
    <property type="evidence" value="ECO:0007669"/>
    <property type="project" value="TreeGrafter"/>
</dbReference>
<organism evidence="4 5">
    <name type="scientific">Thamnocephalis sphaerospora</name>
    <dbReference type="NCBI Taxonomy" id="78915"/>
    <lineage>
        <taxon>Eukaryota</taxon>
        <taxon>Fungi</taxon>
        <taxon>Fungi incertae sedis</taxon>
        <taxon>Zoopagomycota</taxon>
        <taxon>Zoopagomycotina</taxon>
        <taxon>Zoopagomycetes</taxon>
        <taxon>Zoopagales</taxon>
        <taxon>Sigmoideomycetaceae</taxon>
        <taxon>Thamnocephalis</taxon>
    </lineage>
</organism>
<feature type="region of interest" description="Disordered" evidence="2">
    <location>
        <begin position="192"/>
        <end position="218"/>
    </location>
</feature>